<evidence type="ECO:0000256" key="1">
    <source>
        <dbReference type="SAM" id="MobiDB-lite"/>
    </source>
</evidence>
<name>A0A0B7B5P3_9EUPU</name>
<accession>A0A0B7B5P3</accession>
<protein>
    <submittedName>
        <fullName evidence="2">Uncharacterized protein</fullName>
    </submittedName>
</protein>
<dbReference type="AlphaFoldDB" id="A0A0B7B5P3"/>
<reference evidence="2" key="1">
    <citation type="submission" date="2014-12" db="EMBL/GenBank/DDBJ databases">
        <title>Insight into the proteome of Arion vulgaris.</title>
        <authorList>
            <person name="Aradska J."/>
            <person name="Bulat T."/>
            <person name="Smidak R."/>
            <person name="Sarate P."/>
            <person name="Gangsoo J."/>
            <person name="Sialana F."/>
            <person name="Bilban M."/>
            <person name="Lubec G."/>
        </authorList>
    </citation>
    <scope>NUCLEOTIDE SEQUENCE</scope>
    <source>
        <tissue evidence="2">Skin</tissue>
    </source>
</reference>
<proteinExistence type="predicted"/>
<gene>
    <name evidence="2" type="primary">ORF159083</name>
</gene>
<evidence type="ECO:0000313" key="2">
    <source>
        <dbReference type="EMBL" id="CEK87410.1"/>
    </source>
</evidence>
<dbReference type="EMBL" id="HACG01040545">
    <property type="protein sequence ID" value="CEK87410.1"/>
    <property type="molecule type" value="Transcribed_RNA"/>
</dbReference>
<organism evidence="2">
    <name type="scientific">Arion vulgaris</name>
    <dbReference type="NCBI Taxonomy" id="1028688"/>
    <lineage>
        <taxon>Eukaryota</taxon>
        <taxon>Metazoa</taxon>
        <taxon>Spiralia</taxon>
        <taxon>Lophotrochozoa</taxon>
        <taxon>Mollusca</taxon>
        <taxon>Gastropoda</taxon>
        <taxon>Heterobranchia</taxon>
        <taxon>Euthyneura</taxon>
        <taxon>Panpulmonata</taxon>
        <taxon>Eupulmonata</taxon>
        <taxon>Stylommatophora</taxon>
        <taxon>Helicina</taxon>
        <taxon>Arionoidea</taxon>
        <taxon>Arionidae</taxon>
        <taxon>Arion</taxon>
    </lineage>
</organism>
<feature type="region of interest" description="Disordered" evidence="1">
    <location>
        <begin position="95"/>
        <end position="116"/>
    </location>
</feature>
<sequence length="116" mass="13392">MWSPVSMECACVCSTISLFTLHHNLIVVFNYFEISLVWLENVVTRTIHRLRWYDRVVNTDLWINTGTHDDLGQEEKMNGGLVRHNRRTQLSITDKHSSGTLTEMKKGAPQADSFLE</sequence>